<accession>A0A2P2MTZ1</accession>
<proteinExistence type="predicted"/>
<sequence length="78" mass="8741">MMILKLFLNPLPSSDGRMNWVPKPCHLVQEMGEEERVQHLRSAELLSLSSMVIHHCGFGSIYGCLSKFSPFVVLISPA</sequence>
<reference evidence="1" key="1">
    <citation type="submission" date="2018-02" db="EMBL/GenBank/DDBJ databases">
        <title>Rhizophora mucronata_Transcriptome.</title>
        <authorList>
            <person name="Meera S.P."/>
            <person name="Sreeshan A."/>
            <person name="Augustine A."/>
        </authorList>
    </citation>
    <scope>NUCLEOTIDE SEQUENCE</scope>
    <source>
        <tissue evidence="1">Leaf</tissue>
    </source>
</reference>
<name>A0A2P2MTZ1_RHIMU</name>
<dbReference type="AlphaFoldDB" id="A0A2P2MTZ1"/>
<evidence type="ECO:0000313" key="1">
    <source>
        <dbReference type="EMBL" id="MBX33690.1"/>
    </source>
</evidence>
<protein>
    <submittedName>
        <fullName evidence="1">Uncharacterized protein MANES_11G069800</fullName>
    </submittedName>
</protein>
<dbReference type="EMBL" id="GGEC01053206">
    <property type="protein sequence ID" value="MBX33690.1"/>
    <property type="molecule type" value="Transcribed_RNA"/>
</dbReference>
<organism evidence="1">
    <name type="scientific">Rhizophora mucronata</name>
    <name type="common">Asiatic mangrove</name>
    <dbReference type="NCBI Taxonomy" id="61149"/>
    <lineage>
        <taxon>Eukaryota</taxon>
        <taxon>Viridiplantae</taxon>
        <taxon>Streptophyta</taxon>
        <taxon>Embryophyta</taxon>
        <taxon>Tracheophyta</taxon>
        <taxon>Spermatophyta</taxon>
        <taxon>Magnoliopsida</taxon>
        <taxon>eudicotyledons</taxon>
        <taxon>Gunneridae</taxon>
        <taxon>Pentapetalae</taxon>
        <taxon>rosids</taxon>
        <taxon>fabids</taxon>
        <taxon>Malpighiales</taxon>
        <taxon>Rhizophoraceae</taxon>
        <taxon>Rhizophora</taxon>
    </lineage>
</organism>